<evidence type="ECO:0000256" key="8">
    <source>
        <dbReference type="ARBA" id="ARBA00063809"/>
    </source>
</evidence>
<comment type="similarity">
    <text evidence="2">Belongs to the HesA/MoeB/ThiF family.</text>
</comment>
<dbReference type="GO" id="GO:0005524">
    <property type="term" value="F:ATP binding"/>
    <property type="evidence" value="ECO:0007669"/>
    <property type="project" value="UniProtKB-KW"/>
</dbReference>
<feature type="domain" description="Rhodanese" evidence="14">
    <location>
        <begin position="17"/>
        <end position="107"/>
    </location>
</feature>
<evidence type="ECO:0000256" key="5">
    <source>
        <dbReference type="ARBA" id="ARBA00022840"/>
    </source>
</evidence>
<comment type="caution">
    <text evidence="15">The sequence shown here is derived from an EMBL/GenBank/DDBJ whole genome shotgun (WGS) entry which is preliminary data.</text>
</comment>
<dbReference type="OrthoDB" id="9804286at2"/>
<keyword evidence="5" id="KW-0067">ATP-binding</keyword>
<comment type="catalytic activity">
    <reaction evidence="6">
        <text>[molybdopterin-synthase sulfur-carrier protein]-C-terminal Gly-Gly + ATP + H(+) = [molybdopterin-synthase sulfur-carrier protein]-C-terminal Gly-Gly-AMP + diphosphate</text>
        <dbReference type="Rhea" id="RHEA:43616"/>
        <dbReference type="Rhea" id="RHEA-COMP:12159"/>
        <dbReference type="Rhea" id="RHEA-COMP:12202"/>
        <dbReference type="ChEBI" id="CHEBI:15378"/>
        <dbReference type="ChEBI" id="CHEBI:30616"/>
        <dbReference type="ChEBI" id="CHEBI:33019"/>
        <dbReference type="ChEBI" id="CHEBI:90618"/>
        <dbReference type="ChEBI" id="CHEBI:90778"/>
        <dbReference type="EC" id="2.7.7.80"/>
    </reaction>
</comment>
<dbReference type="InterPro" id="IPR001763">
    <property type="entry name" value="Rhodanese-like_dom"/>
</dbReference>
<evidence type="ECO:0000256" key="4">
    <source>
        <dbReference type="ARBA" id="ARBA00022741"/>
    </source>
</evidence>
<dbReference type="GO" id="GO:0005829">
    <property type="term" value="C:cytosol"/>
    <property type="evidence" value="ECO:0007669"/>
    <property type="project" value="TreeGrafter"/>
</dbReference>
<dbReference type="Proteomes" id="UP000264492">
    <property type="component" value="Unassembled WGS sequence"/>
</dbReference>
<evidence type="ECO:0000256" key="11">
    <source>
        <dbReference type="ARBA" id="ARBA00075110"/>
    </source>
</evidence>
<dbReference type="CDD" id="cd00757">
    <property type="entry name" value="ThiF_MoeB_HesA_family"/>
    <property type="match status" value="1"/>
</dbReference>
<dbReference type="GO" id="GO:0008641">
    <property type="term" value="F:ubiquitin-like modifier activating enzyme activity"/>
    <property type="evidence" value="ECO:0007669"/>
    <property type="project" value="InterPro"/>
</dbReference>
<evidence type="ECO:0000256" key="6">
    <source>
        <dbReference type="ARBA" id="ARBA00052218"/>
    </source>
</evidence>
<keyword evidence="16" id="KW-1185">Reference proteome</keyword>
<gene>
    <name evidence="15" type="primary">moeB</name>
    <name evidence="15" type="ORF">DX914_04910</name>
</gene>
<dbReference type="InterPro" id="IPR000594">
    <property type="entry name" value="ThiF_NAD_FAD-bd"/>
</dbReference>
<dbReference type="Gene3D" id="3.40.250.10">
    <property type="entry name" value="Rhodanese-like domain"/>
    <property type="match status" value="1"/>
</dbReference>
<dbReference type="EC" id="2.7.7.80" evidence="9"/>
<reference evidence="15 16" key="1">
    <citation type="submission" date="2018-08" db="EMBL/GenBank/DDBJ databases">
        <title>Lysobacter sp. zong2l5, whole genome shotgun sequence.</title>
        <authorList>
            <person name="Zhang X."/>
            <person name="Feng G."/>
            <person name="Zhu H."/>
        </authorList>
    </citation>
    <scope>NUCLEOTIDE SEQUENCE [LARGE SCALE GENOMIC DNA]</scope>
    <source>
        <strain evidence="16">zong2l5</strain>
    </source>
</reference>
<dbReference type="GO" id="GO:0008146">
    <property type="term" value="F:sulfotransferase activity"/>
    <property type="evidence" value="ECO:0007669"/>
    <property type="project" value="TreeGrafter"/>
</dbReference>
<evidence type="ECO:0000256" key="2">
    <source>
        <dbReference type="ARBA" id="ARBA00009919"/>
    </source>
</evidence>
<dbReference type="PANTHER" id="PTHR10953:SF102">
    <property type="entry name" value="ADENYLYLTRANSFERASE AND SULFURTRANSFERASE MOCS3"/>
    <property type="match status" value="1"/>
</dbReference>
<keyword evidence="15" id="KW-0548">Nucleotidyltransferase</keyword>
<dbReference type="Pfam" id="PF00581">
    <property type="entry name" value="Rhodanese"/>
    <property type="match status" value="1"/>
</dbReference>
<dbReference type="EMBL" id="QTSU01000001">
    <property type="protein sequence ID" value="RDZ28475.1"/>
    <property type="molecule type" value="Genomic_DNA"/>
</dbReference>
<evidence type="ECO:0000256" key="12">
    <source>
        <dbReference type="ARBA" id="ARBA00075328"/>
    </source>
</evidence>
<dbReference type="NCBIfam" id="NF006444">
    <property type="entry name" value="PRK08762.1"/>
    <property type="match status" value="1"/>
</dbReference>
<sequence>MTSRIERITPAEAQRRQRAGAILIDVREAHERAAGRAEHALGVARTELETDPAATVADRDAQVLLICQSGARSLLAAQALLDAGYARVASVDGGTVRWIAEGLPLAPREADADFYERYSRHLRLPDVGEAGQRRLQAARVVVIGAGGLGSPAAYYLAAAGVGTLVLADDDVVDRSNLQRQILHTEDRIGVAKVDSARTALQALNPSVRVLPFQQRVTSANVEALIAEADVVVDGADNFPVRYLLNDACVKLGKPLVYGAVHRFEGQASVFDAGRQRGQAPCYRCLFPEPPPPEAAPNCAEAGVLGVLPGVIGLLQATEAIKLILGLGEPLRGRLLHFDALGLRFRETRLRPDPGCAVCAPGLPFPGYIDYAEFCGVA</sequence>
<dbReference type="GO" id="GO:0061605">
    <property type="term" value="F:molybdopterin-synthase adenylyltransferase activity"/>
    <property type="evidence" value="ECO:0007669"/>
    <property type="project" value="UniProtKB-EC"/>
</dbReference>
<dbReference type="SUPFAM" id="SSF52821">
    <property type="entry name" value="Rhodanese/Cell cycle control phosphatase"/>
    <property type="match status" value="1"/>
</dbReference>
<proteinExistence type="inferred from homology"/>
<dbReference type="SMART" id="SM00450">
    <property type="entry name" value="RHOD"/>
    <property type="match status" value="1"/>
</dbReference>
<evidence type="ECO:0000313" key="16">
    <source>
        <dbReference type="Proteomes" id="UP000264492"/>
    </source>
</evidence>
<dbReference type="RefSeq" id="WP_115857914.1">
    <property type="nucleotide sequence ID" value="NZ_QTSU01000001.1"/>
</dbReference>
<evidence type="ECO:0000256" key="10">
    <source>
        <dbReference type="ARBA" id="ARBA00073635"/>
    </source>
</evidence>
<comment type="function">
    <text evidence="7">Catalyzes the adenylation by ATP of the carboxyl group of the C-terminal glycine of sulfur carrier protein MoaD.</text>
</comment>
<evidence type="ECO:0000256" key="13">
    <source>
        <dbReference type="ARBA" id="ARBA00078531"/>
    </source>
</evidence>
<dbReference type="GO" id="GO:0004792">
    <property type="term" value="F:thiosulfate-cyanide sulfurtransferase activity"/>
    <property type="evidence" value="ECO:0007669"/>
    <property type="project" value="TreeGrafter"/>
</dbReference>
<dbReference type="InterPro" id="IPR036873">
    <property type="entry name" value="Rhodanese-like_dom_sf"/>
</dbReference>
<evidence type="ECO:0000256" key="1">
    <source>
        <dbReference type="ARBA" id="ARBA00005046"/>
    </source>
</evidence>
<comment type="pathway">
    <text evidence="1">Cofactor biosynthesis; molybdopterin biosynthesis.</text>
</comment>
<evidence type="ECO:0000256" key="9">
    <source>
        <dbReference type="ARBA" id="ARBA00066884"/>
    </source>
</evidence>
<dbReference type="Gene3D" id="3.40.50.720">
    <property type="entry name" value="NAD(P)-binding Rossmann-like Domain"/>
    <property type="match status" value="1"/>
</dbReference>
<dbReference type="InterPro" id="IPR045886">
    <property type="entry name" value="ThiF/MoeB/HesA"/>
</dbReference>
<dbReference type="FunFam" id="3.40.50.720:FF:000033">
    <property type="entry name" value="Adenylyltransferase and sulfurtransferase MOCS3"/>
    <property type="match status" value="1"/>
</dbReference>
<protein>
    <recommendedName>
        <fullName evidence="10">Molybdopterin-synthase adenylyltransferase</fullName>
        <ecNumber evidence="9">2.7.7.80</ecNumber>
    </recommendedName>
    <alternativeName>
        <fullName evidence="13">MoaD protein adenylase</fullName>
    </alternativeName>
    <alternativeName>
        <fullName evidence="11">Molybdopterin-converting factor subunit 1 adenylase</fullName>
    </alternativeName>
    <alternativeName>
        <fullName evidence="12">Sulfur carrier protein MoaD adenylyltransferase</fullName>
    </alternativeName>
</protein>
<keyword evidence="4" id="KW-0547">Nucleotide-binding</keyword>
<keyword evidence="3 15" id="KW-0808">Transferase</keyword>
<dbReference type="InterPro" id="IPR035985">
    <property type="entry name" value="Ubiquitin-activating_enz"/>
</dbReference>
<evidence type="ECO:0000256" key="7">
    <source>
        <dbReference type="ARBA" id="ARBA00055169"/>
    </source>
</evidence>
<dbReference type="PROSITE" id="PS50206">
    <property type="entry name" value="RHODANESE_3"/>
    <property type="match status" value="1"/>
</dbReference>
<evidence type="ECO:0000256" key="3">
    <source>
        <dbReference type="ARBA" id="ARBA00022679"/>
    </source>
</evidence>
<dbReference type="PANTHER" id="PTHR10953">
    <property type="entry name" value="UBIQUITIN-ACTIVATING ENZYME E1"/>
    <property type="match status" value="1"/>
</dbReference>
<evidence type="ECO:0000313" key="15">
    <source>
        <dbReference type="EMBL" id="RDZ28475.1"/>
    </source>
</evidence>
<accession>A0A371K3G2</accession>
<dbReference type="NCBIfam" id="NF004281">
    <property type="entry name" value="PRK05690.1"/>
    <property type="match status" value="1"/>
</dbReference>
<dbReference type="Pfam" id="PF00899">
    <property type="entry name" value="ThiF"/>
    <property type="match status" value="1"/>
</dbReference>
<comment type="subunit">
    <text evidence="8">Homodimer. Forms a stable heterotetrameric complex of 2 MoeB and 2 MoaD during adenylation of MoaD.</text>
</comment>
<dbReference type="CDD" id="cd00158">
    <property type="entry name" value="RHOD"/>
    <property type="match status" value="1"/>
</dbReference>
<name>A0A371K3G2_9GAMM</name>
<evidence type="ECO:0000259" key="14">
    <source>
        <dbReference type="PROSITE" id="PS50206"/>
    </source>
</evidence>
<dbReference type="SUPFAM" id="SSF69572">
    <property type="entry name" value="Activating enzymes of the ubiquitin-like proteins"/>
    <property type="match status" value="1"/>
</dbReference>
<organism evidence="15 16">
    <name type="scientific">Lysobacter silvisoli</name>
    <dbReference type="NCBI Taxonomy" id="2293254"/>
    <lineage>
        <taxon>Bacteria</taxon>
        <taxon>Pseudomonadati</taxon>
        <taxon>Pseudomonadota</taxon>
        <taxon>Gammaproteobacteria</taxon>
        <taxon>Lysobacterales</taxon>
        <taxon>Lysobacteraceae</taxon>
        <taxon>Lysobacter</taxon>
    </lineage>
</organism>
<dbReference type="AlphaFoldDB" id="A0A371K3G2"/>